<dbReference type="RefSeq" id="WP_115169032.1">
    <property type="nucleotide sequence ID" value="NZ_UGYW01000002.1"/>
</dbReference>
<gene>
    <name evidence="2" type="ORF">NCTC11388_00585</name>
</gene>
<dbReference type="AlphaFoldDB" id="A0A380BHB8"/>
<dbReference type="EMBL" id="UGYW01000002">
    <property type="protein sequence ID" value="SUJ00985.1"/>
    <property type="molecule type" value="Genomic_DNA"/>
</dbReference>
<accession>A0A380BHB8</accession>
<dbReference type="NCBIfam" id="TIGR03519">
    <property type="entry name" value="T9SS_PorP_fam"/>
    <property type="match status" value="1"/>
</dbReference>
<dbReference type="InterPro" id="IPR019861">
    <property type="entry name" value="PorP/SprF_Bacteroidetes"/>
</dbReference>
<evidence type="ECO:0000313" key="2">
    <source>
        <dbReference type="EMBL" id="SUJ00985.1"/>
    </source>
</evidence>
<sequence length="300" mass="33161">MNLKKIISGTLSLLCVSLALGQQYIDPALSGSFGKMLNPSYNALLKGGEGDAALLYRYQWAGVDGAPKSIWFNGNIAVGNRGIALGVNFKQFKIGVERSTEASANFTKTLQISDEEYVGLGVNLGYTQQRGDYSSLDPGDPAFQTVQYGTLLYGLSASLVRPDKYYVGVSMPRSIFGSKESDYVRQFGRDNTFYVSSSVLFDLDNQMYIRPSLLASYRPVTGVQFDGSAMLFFHEKFGIGAGYRQRGDLMGMAEFNLGRLRIAYSYQQNLKNSDLNRYIANSTHELGLSVRFGNQSRSRL</sequence>
<evidence type="ECO:0000256" key="1">
    <source>
        <dbReference type="SAM" id="SignalP"/>
    </source>
</evidence>
<organism evidence="2 3">
    <name type="scientific">Sphingobacterium spiritivorum</name>
    <name type="common">Flavobacterium spiritivorum</name>
    <dbReference type="NCBI Taxonomy" id="258"/>
    <lineage>
        <taxon>Bacteria</taxon>
        <taxon>Pseudomonadati</taxon>
        <taxon>Bacteroidota</taxon>
        <taxon>Sphingobacteriia</taxon>
        <taxon>Sphingobacteriales</taxon>
        <taxon>Sphingobacteriaceae</taxon>
        <taxon>Sphingobacterium</taxon>
    </lineage>
</organism>
<protein>
    <submittedName>
        <fullName evidence="2">Bacteroidetes-specific putative membrane protein</fullName>
    </submittedName>
</protein>
<feature type="chain" id="PRO_5017077859" evidence="1">
    <location>
        <begin position="22"/>
        <end position="300"/>
    </location>
</feature>
<dbReference type="Proteomes" id="UP000254893">
    <property type="component" value="Unassembled WGS sequence"/>
</dbReference>
<reference evidence="2 3" key="1">
    <citation type="submission" date="2018-06" db="EMBL/GenBank/DDBJ databases">
        <authorList>
            <consortium name="Pathogen Informatics"/>
            <person name="Doyle S."/>
        </authorList>
    </citation>
    <scope>NUCLEOTIDE SEQUENCE [LARGE SCALE GENOMIC DNA]</scope>
    <source>
        <strain evidence="2 3">NCTC11388</strain>
    </source>
</reference>
<keyword evidence="1" id="KW-0732">Signal</keyword>
<dbReference type="Pfam" id="PF11751">
    <property type="entry name" value="PorP_SprF"/>
    <property type="match status" value="1"/>
</dbReference>
<feature type="signal peptide" evidence="1">
    <location>
        <begin position="1"/>
        <end position="21"/>
    </location>
</feature>
<proteinExistence type="predicted"/>
<evidence type="ECO:0000313" key="3">
    <source>
        <dbReference type="Proteomes" id="UP000254893"/>
    </source>
</evidence>
<name>A0A380BHB8_SPHSI</name>